<dbReference type="AlphaFoldDB" id="A0A8H4AF36"/>
<dbReference type="EMBL" id="WTPW01000691">
    <property type="protein sequence ID" value="KAF0488236.1"/>
    <property type="molecule type" value="Genomic_DNA"/>
</dbReference>
<proteinExistence type="predicted"/>
<gene>
    <name evidence="1" type="ORF">F8M41_022395</name>
</gene>
<sequence length="100" mass="11741">MLNQHKNLLRMIPQEGGSLLPSSEEIDVLELLPDINESISEEVVRDKDDDYKRETIYVTEFVTQSTFAKCSNDWQCDPRNYLHMLCNATKTKYLRFHFAL</sequence>
<organism evidence="1 2">
    <name type="scientific">Gigaspora margarita</name>
    <dbReference type="NCBI Taxonomy" id="4874"/>
    <lineage>
        <taxon>Eukaryota</taxon>
        <taxon>Fungi</taxon>
        <taxon>Fungi incertae sedis</taxon>
        <taxon>Mucoromycota</taxon>
        <taxon>Glomeromycotina</taxon>
        <taxon>Glomeromycetes</taxon>
        <taxon>Diversisporales</taxon>
        <taxon>Gigasporaceae</taxon>
        <taxon>Gigaspora</taxon>
    </lineage>
</organism>
<evidence type="ECO:0000313" key="2">
    <source>
        <dbReference type="Proteomes" id="UP000439903"/>
    </source>
</evidence>
<evidence type="ECO:0000313" key="1">
    <source>
        <dbReference type="EMBL" id="KAF0488236.1"/>
    </source>
</evidence>
<accession>A0A8H4AF36</accession>
<reference evidence="1 2" key="1">
    <citation type="journal article" date="2019" name="Environ. Microbiol.">
        <title>At the nexus of three kingdoms: the genome of the mycorrhizal fungus Gigaspora margarita provides insights into plant, endobacterial and fungal interactions.</title>
        <authorList>
            <person name="Venice F."/>
            <person name="Ghignone S."/>
            <person name="Salvioli di Fossalunga A."/>
            <person name="Amselem J."/>
            <person name="Novero M."/>
            <person name="Xianan X."/>
            <person name="Sedzielewska Toro K."/>
            <person name="Morin E."/>
            <person name="Lipzen A."/>
            <person name="Grigoriev I.V."/>
            <person name="Henrissat B."/>
            <person name="Martin F.M."/>
            <person name="Bonfante P."/>
        </authorList>
    </citation>
    <scope>NUCLEOTIDE SEQUENCE [LARGE SCALE GENOMIC DNA]</scope>
    <source>
        <strain evidence="1 2">BEG34</strain>
    </source>
</reference>
<keyword evidence="2" id="KW-1185">Reference proteome</keyword>
<dbReference type="Proteomes" id="UP000439903">
    <property type="component" value="Unassembled WGS sequence"/>
</dbReference>
<protein>
    <submittedName>
        <fullName evidence="1">Uncharacterized protein</fullName>
    </submittedName>
</protein>
<comment type="caution">
    <text evidence="1">The sequence shown here is derived from an EMBL/GenBank/DDBJ whole genome shotgun (WGS) entry which is preliminary data.</text>
</comment>
<name>A0A8H4AF36_GIGMA</name>